<gene>
    <name evidence="2" type="ORF">GIL414_LOCUS69616</name>
</gene>
<sequence length="99" mass="11030">DKNNFPRSTSNSSSSPHTAIDSDTFTTLLNTNTNQNKFRSFDSSSLSKTCANNYFKDIPSKKLNMYINSKDISSLPPLATLKRESLMSSMKINLDADDI</sequence>
<feature type="non-terminal residue" evidence="2">
    <location>
        <position position="1"/>
    </location>
</feature>
<protein>
    <submittedName>
        <fullName evidence="2">Uncharacterized protein</fullName>
    </submittedName>
</protein>
<accession>A0A8S3HMI5</accession>
<evidence type="ECO:0000313" key="3">
    <source>
        <dbReference type="Proteomes" id="UP000681720"/>
    </source>
</evidence>
<evidence type="ECO:0000256" key="1">
    <source>
        <dbReference type="SAM" id="MobiDB-lite"/>
    </source>
</evidence>
<name>A0A8S3HMI5_9BILA</name>
<feature type="region of interest" description="Disordered" evidence="1">
    <location>
        <begin position="1"/>
        <end position="21"/>
    </location>
</feature>
<proteinExistence type="predicted"/>
<dbReference type="Proteomes" id="UP000681720">
    <property type="component" value="Unassembled WGS sequence"/>
</dbReference>
<comment type="caution">
    <text evidence="2">The sequence shown here is derived from an EMBL/GenBank/DDBJ whole genome shotgun (WGS) entry which is preliminary data.</text>
</comment>
<reference evidence="2" key="1">
    <citation type="submission" date="2021-02" db="EMBL/GenBank/DDBJ databases">
        <authorList>
            <person name="Nowell W R."/>
        </authorList>
    </citation>
    <scope>NUCLEOTIDE SEQUENCE</scope>
</reference>
<organism evidence="2 3">
    <name type="scientific">Rotaria magnacalcarata</name>
    <dbReference type="NCBI Taxonomy" id="392030"/>
    <lineage>
        <taxon>Eukaryota</taxon>
        <taxon>Metazoa</taxon>
        <taxon>Spiralia</taxon>
        <taxon>Gnathifera</taxon>
        <taxon>Rotifera</taxon>
        <taxon>Eurotatoria</taxon>
        <taxon>Bdelloidea</taxon>
        <taxon>Philodinida</taxon>
        <taxon>Philodinidae</taxon>
        <taxon>Rotaria</taxon>
    </lineage>
</organism>
<dbReference type="AlphaFoldDB" id="A0A8S3HMI5"/>
<evidence type="ECO:0000313" key="2">
    <source>
        <dbReference type="EMBL" id="CAF5181944.1"/>
    </source>
</evidence>
<dbReference type="EMBL" id="CAJOBJ010330507">
    <property type="protein sequence ID" value="CAF5181944.1"/>
    <property type="molecule type" value="Genomic_DNA"/>
</dbReference>